<feature type="compositionally biased region" description="Polar residues" evidence="1">
    <location>
        <begin position="432"/>
        <end position="444"/>
    </location>
</feature>
<dbReference type="GO" id="GO:0003677">
    <property type="term" value="F:DNA binding"/>
    <property type="evidence" value="ECO:0007669"/>
    <property type="project" value="TreeGrafter"/>
</dbReference>
<dbReference type="Pfam" id="PF03184">
    <property type="entry name" value="DDE_1"/>
    <property type="match status" value="1"/>
</dbReference>
<dbReference type="AlphaFoldDB" id="A0AAV4G368"/>
<dbReference type="Proteomes" id="UP000762676">
    <property type="component" value="Unassembled WGS sequence"/>
</dbReference>
<protein>
    <submittedName>
        <fullName evidence="3">Tigger transposable element-derived protein 6-like protein</fullName>
    </submittedName>
</protein>
<evidence type="ECO:0000313" key="3">
    <source>
        <dbReference type="EMBL" id="GFR79949.1"/>
    </source>
</evidence>
<dbReference type="InterPro" id="IPR004875">
    <property type="entry name" value="DDE_SF_endonuclease_dom"/>
</dbReference>
<name>A0AAV4G368_9GAST</name>
<evidence type="ECO:0000313" key="4">
    <source>
        <dbReference type="Proteomes" id="UP000762676"/>
    </source>
</evidence>
<gene>
    <name evidence="3" type="ORF">ElyMa_000567800</name>
</gene>
<accession>A0AAV4G368</accession>
<dbReference type="GO" id="GO:0005634">
    <property type="term" value="C:nucleus"/>
    <property type="evidence" value="ECO:0007669"/>
    <property type="project" value="TreeGrafter"/>
</dbReference>
<dbReference type="PANTHER" id="PTHR19303:SF71">
    <property type="entry name" value="ZINC FINGER PHD-TYPE DOMAIN-CONTAINING PROTEIN"/>
    <property type="match status" value="1"/>
</dbReference>
<dbReference type="InterPro" id="IPR036397">
    <property type="entry name" value="RNaseH_sf"/>
</dbReference>
<feature type="region of interest" description="Disordered" evidence="1">
    <location>
        <begin position="431"/>
        <end position="552"/>
    </location>
</feature>
<evidence type="ECO:0000256" key="1">
    <source>
        <dbReference type="SAM" id="MobiDB-lite"/>
    </source>
</evidence>
<dbReference type="InterPro" id="IPR050863">
    <property type="entry name" value="CenT-Element_Derived"/>
</dbReference>
<sequence>MPRIYKRKTTRGASNDVLERALEYMTTNNTSVRSAARDFKIDRTTFQRFVNKKKADPDAVFGYVNCRLKNMVFTPEMERDLSQQIKQLAGQFYGLSKSKVQKVTYLFAKANDLNIPPQWETNKTAGQHFWLSFKERNRLTIRSPEATSMARASAFNQHTAKEFFTNLARVMDKHKFAPQDIYNIDESGLHTVQKPQSVVTGLGTKRVGSVTSAERGELVTVVYGISAAGVVIPPMFIFPRVKYNERFIVEAPNGSTGAARSGGWINEEIFLQYLDHIIKFTRCSKEHKILIIMDNHETHISLSAVDKARENGIVFLTIPPHTSHKLQPLDRTCFGPFKKAYNKAMDNWIRSYPAKTVTIYDIPRFAAEAHNKAFSPENINSGFSCTGIFPYNDGVFPETEFAASNVTDRPTPEPEFEEEIERFVFPDEHVTVTPNNQQPSQTENSSDKNDGTNPTMVEEPEVRTHSPATPASPTQPPTTPTRNATAIPSTSAIPRSQTTPGRDILSEAADGESYTSPQEIIPFPKAEARKTAPNCRRRRYSKVVTDTPNRDEIASRKAPKLQTQKNKVRRSIFELTQESSDSEDLDVNELCNLPSENEVPADEDDPTIELTQVSNVSVNAYILCRFATKKTLKFYVAKVLEGPDSENDLQVKFLKRLGKQNKFAFSEEEAASFPLADVNFVFPNPNSQGTTSRTKHIMTFPVNLGDLNIL</sequence>
<evidence type="ECO:0000259" key="2">
    <source>
        <dbReference type="Pfam" id="PF03184"/>
    </source>
</evidence>
<feature type="compositionally biased region" description="Polar residues" evidence="1">
    <location>
        <begin position="489"/>
        <end position="500"/>
    </location>
</feature>
<feature type="domain" description="DDE-1" evidence="2">
    <location>
        <begin position="220"/>
        <end position="383"/>
    </location>
</feature>
<dbReference type="PANTHER" id="PTHR19303">
    <property type="entry name" value="TRANSPOSON"/>
    <property type="match status" value="1"/>
</dbReference>
<comment type="caution">
    <text evidence="3">The sequence shown here is derived from an EMBL/GenBank/DDBJ whole genome shotgun (WGS) entry which is preliminary data.</text>
</comment>
<dbReference type="Gene3D" id="3.30.420.10">
    <property type="entry name" value="Ribonuclease H-like superfamily/Ribonuclease H"/>
    <property type="match status" value="1"/>
</dbReference>
<organism evidence="3 4">
    <name type="scientific">Elysia marginata</name>
    <dbReference type="NCBI Taxonomy" id="1093978"/>
    <lineage>
        <taxon>Eukaryota</taxon>
        <taxon>Metazoa</taxon>
        <taxon>Spiralia</taxon>
        <taxon>Lophotrochozoa</taxon>
        <taxon>Mollusca</taxon>
        <taxon>Gastropoda</taxon>
        <taxon>Heterobranchia</taxon>
        <taxon>Euthyneura</taxon>
        <taxon>Panpulmonata</taxon>
        <taxon>Sacoglossa</taxon>
        <taxon>Placobranchoidea</taxon>
        <taxon>Plakobranchidae</taxon>
        <taxon>Elysia</taxon>
    </lineage>
</organism>
<reference evidence="3 4" key="1">
    <citation type="journal article" date="2021" name="Elife">
        <title>Chloroplast acquisition without the gene transfer in kleptoplastic sea slugs, Plakobranchus ocellatus.</title>
        <authorList>
            <person name="Maeda T."/>
            <person name="Takahashi S."/>
            <person name="Yoshida T."/>
            <person name="Shimamura S."/>
            <person name="Takaki Y."/>
            <person name="Nagai Y."/>
            <person name="Toyoda A."/>
            <person name="Suzuki Y."/>
            <person name="Arimoto A."/>
            <person name="Ishii H."/>
            <person name="Satoh N."/>
            <person name="Nishiyama T."/>
            <person name="Hasebe M."/>
            <person name="Maruyama T."/>
            <person name="Minagawa J."/>
            <person name="Obokata J."/>
            <person name="Shigenobu S."/>
        </authorList>
    </citation>
    <scope>NUCLEOTIDE SEQUENCE [LARGE SCALE GENOMIC DNA]</scope>
</reference>
<dbReference type="EMBL" id="BMAT01001121">
    <property type="protein sequence ID" value="GFR79949.1"/>
    <property type="molecule type" value="Genomic_DNA"/>
</dbReference>
<proteinExistence type="predicted"/>
<keyword evidence="4" id="KW-1185">Reference proteome</keyword>